<reference evidence="1 2" key="1">
    <citation type="journal article" date="2019" name="Emerg. Microbes Infect.">
        <title>Comprehensive subspecies identification of 175 nontuberculous mycobacteria species based on 7547 genomic profiles.</title>
        <authorList>
            <person name="Matsumoto Y."/>
            <person name="Kinjo T."/>
            <person name="Motooka D."/>
            <person name="Nabeya D."/>
            <person name="Jung N."/>
            <person name="Uechi K."/>
            <person name="Horii T."/>
            <person name="Iida T."/>
            <person name="Fujita J."/>
            <person name="Nakamura S."/>
        </authorList>
    </citation>
    <scope>NUCLEOTIDE SEQUENCE [LARGE SCALE GENOMIC DNA]</scope>
    <source>
        <strain evidence="1 2">JCM 12404</strain>
    </source>
</reference>
<name>A0A7I7KU98_9MYCO</name>
<organism evidence="1 2">
    <name type="scientific">Mycobacterium cookii</name>
    <dbReference type="NCBI Taxonomy" id="1775"/>
    <lineage>
        <taxon>Bacteria</taxon>
        <taxon>Bacillati</taxon>
        <taxon>Actinomycetota</taxon>
        <taxon>Actinomycetes</taxon>
        <taxon>Mycobacteriales</taxon>
        <taxon>Mycobacteriaceae</taxon>
        <taxon>Mycobacterium</taxon>
    </lineage>
</organism>
<gene>
    <name evidence="1" type="ORF">MCOO_13140</name>
</gene>
<sequence>MSETSLAVAEIATADERDYDIWLATLTQATERLDELQSLVIELRELCADDDVVQTRQVMDVLERHGATT</sequence>
<dbReference type="RefSeq" id="WP_163775610.1">
    <property type="nucleotide sequence ID" value="NZ_AP022569.1"/>
</dbReference>
<dbReference type="KEGG" id="mcoo:MCOO_13140"/>
<proteinExistence type="predicted"/>
<protein>
    <submittedName>
        <fullName evidence="1">Uncharacterized protein</fullName>
    </submittedName>
</protein>
<keyword evidence="2" id="KW-1185">Reference proteome</keyword>
<accession>A0A7I7KU98</accession>
<evidence type="ECO:0000313" key="2">
    <source>
        <dbReference type="Proteomes" id="UP000465866"/>
    </source>
</evidence>
<evidence type="ECO:0000313" key="1">
    <source>
        <dbReference type="EMBL" id="BBX45299.1"/>
    </source>
</evidence>
<dbReference type="EMBL" id="AP022569">
    <property type="protein sequence ID" value="BBX45299.1"/>
    <property type="molecule type" value="Genomic_DNA"/>
</dbReference>
<dbReference type="Proteomes" id="UP000465866">
    <property type="component" value="Chromosome"/>
</dbReference>
<dbReference type="AlphaFoldDB" id="A0A7I7KU98"/>